<dbReference type="GO" id="GO:0006508">
    <property type="term" value="P:proteolysis"/>
    <property type="evidence" value="ECO:0007669"/>
    <property type="project" value="UniProtKB-KW"/>
</dbReference>
<dbReference type="PRINTS" id="PR00300">
    <property type="entry name" value="CLPPROTEASEA"/>
</dbReference>
<dbReference type="InterPro" id="IPR041546">
    <property type="entry name" value="ClpA/ClpB_AAA_lid"/>
</dbReference>
<dbReference type="GO" id="GO:0034605">
    <property type="term" value="P:cellular response to heat"/>
    <property type="evidence" value="ECO:0007669"/>
    <property type="project" value="TreeGrafter"/>
</dbReference>
<dbReference type="InterPro" id="IPR004176">
    <property type="entry name" value="Clp_R_N"/>
</dbReference>
<dbReference type="InterPro" id="IPR018368">
    <property type="entry name" value="ClpA/B_CS1"/>
</dbReference>
<organism evidence="8">
    <name type="scientific">Thermodesulfovibrio obliviosus</name>
    <dbReference type="NCBI Taxonomy" id="3118332"/>
    <lineage>
        <taxon>Bacteria</taxon>
        <taxon>Pseudomonadati</taxon>
        <taxon>Nitrospirota</taxon>
        <taxon>Thermodesulfovibrionia</taxon>
        <taxon>Thermodesulfovibrionales</taxon>
        <taxon>Thermodesulfovibrionaceae</taxon>
        <taxon>Thermodesulfovibrio</taxon>
    </lineage>
</organism>
<dbReference type="RefSeq" id="WP_353685991.1">
    <property type="nucleotide sequence ID" value="NZ_CP144374.1"/>
</dbReference>
<keyword evidence="1 5" id="KW-0677">Repeat</keyword>
<dbReference type="GO" id="GO:0005524">
    <property type="term" value="F:ATP binding"/>
    <property type="evidence" value="ECO:0007669"/>
    <property type="project" value="UniProtKB-KW"/>
</dbReference>
<dbReference type="GO" id="GO:0005737">
    <property type="term" value="C:cytoplasm"/>
    <property type="evidence" value="ECO:0007669"/>
    <property type="project" value="TreeGrafter"/>
</dbReference>
<dbReference type="InterPro" id="IPR003593">
    <property type="entry name" value="AAA+_ATPase"/>
</dbReference>
<dbReference type="Pfam" id="PF00004">
    <property type="entry name" value="AAA"/>
    <property type="match status" value="1"/>
</dbReference>
<dbReference type="SMART" id="SM00382">
    <property type="entry name" value="AAA"/>
    <property type="match status" value="2"/>
</dbReference>
<dbReference type="CDD" id="cd00009">
    <property type="entry name" value="AAA"/>
    <property type="match status" value="1"/>
</dbReference>
<dbReference type="Pfam" id="PF07724">
    <property type="entry name" value="AAA_2"/>
    <property type="match status" value="1"/>
</dbReference>
<proteinExistence type="inferred from homology"/>
<dbReference type="SMART" id="SM01086">
    <property type="entry name" value="ClpB_D2-small"/>
    <property type="match status" value="1"/>
</dbReference>
<dbReference type="SUPFAM" id="SSF52540">
    <property type="entry name" value="P-loop containing nucleoside triphosphate hydrolases"/>
    <property type="match status" value="2"/>
</dbReference>
<evidence type="ECO:0000256" key="2">
    <source>
        <dbReference type="ARBA" id="ARBA00022741"/>
    </source>
</evidence>
<dbReference type="PROSITE" id="PS00871">
    <property type="entry name" value="CLPAB_2"/>
    <property type="match status" value="1"/>
</dbReference>
<feature type="domain" description="Clp R" evidence="7">
    <location>
        <begin position="1"/>
        <end position="64"/>
    </location>
</feature>
<sequence length="741" mass="83515">MINKDLQIIISATVEDAIERGHQYLTVEHLLYAILHDEFGMEIIKNCGGDPEQIKRNIERFFEEQVPKRKNKGQTYPTVSFQRVMERTLNHIKSAEKKEADAGDFLASLFLEEETYAVNLLKSYGITRIDILNYISHGSPKTRFGETVTKEEKRGDPLKTFTIELVEKARRGEIDPIIGRDSELERVIQVLSRRRKNNVILVGEPGVGKTAIVEGLALKIAHDKVPEHLKDVKIFALDMGSLLAGTKYRGDFEARMKTLINSLYKIKDCILFIDEIHTVVGAGSASGSTVDASNLLKPVLIEGKIRCIGATTYEEYRNYFEKDRALSRRFQKIDISEPSEEETIEILKGLKSHYEDYHGVIYTEEALCAAVHLSAKYITERFLPDKAIDVIDEAGAVVRLYHSDNPVVTEKVIEQTVAKIARIPSQEITSSEADRLKNLESGLKSVIFGQDEAIEVVSRVIKLAKAGLKEPQRPIGCFLFTGPTGVGKTELARQLANILGISFIRFDMSEYMEKHSVAKLIGAPPGYIGFEQGGLLTEQIRKNPHCVLLLDEIEKAHEDIFNVLLQVMDYGTLTDNTGRKADMRNVILIMTSNIGVREMERPVIGFGDRSSDQLRKSKEAVERLFSPEFRNRLDGIVTFNPLPEDIVLKIVDKFIKELNEQLASKNIFVEITEKTRKWIAQKGFDPKFGARPLQRIIQREIKVPLVEEILFGRLKQGGKVIVTLHEGSLSFEIDDGVFASS</sequence>
<dbReference type="PANTHER" id="PTHR11638:SF111">
    <property type="entry name" value="ATP-DEPENDENT CLP PROTEASE ATP-BINDING SUBUNIT CLPA"/>
    <property type="match status" value="1"/>
</dbReference>
<evidence type="ECO:0000259" key="7">
    <source>
        <dbReference type="PROSITE" id="PS51903"/>
    </source>
</evidence>
<dbReference type="NCBIfam" id="TIGR02639">
    <property type="entry name" value="ClpA"/>
    <property type="match status" value="1"/>
</dbReference>
<keyword evidence="3 6" id="KW-0067">ATP-binding</keyword>
<evidence type="ECO:0000313" key="8">
    <source>
        <dbReference type="EMBL" id="XCH48343.1"/>
    </source>
</evidence>
<dbReference type="InterPro" id="IPR036628">
    <property type="entry name" value="Clp_N_dom_sf"/>
</dbReference>
<dbReference type="InterPro" id="IPR001270">
    <property type="entry name" value="ClpA/B"/>
</dbReference>
<dbReference type="FunFam" id="1.10.8.60:FF:000011">
    <property type="entry name" value="ATP-dependent Clp protease ATP-binding subunit"/>
    <property type="match status" value="1"/>
</dbReference>
<dbReference type="InterPro" id="IPR003959">
    <property type="entry name" value="ATPase_AAA_core"/>
</dbReference>
<name>A0AAU8H1M5_9BACT</name>
<dbReference type="Gene3D" id="3.40.50.300">
    <property type="entry name" value="P-loop containing nucleotide triphosphate hydrolases"/>
    <property type="match status" value="2"/>
</dbReference>
<keyword evidence="8" id="KW-0378">Hydrolase</keyword>
<dbReference type="InterPro" id="IPR028299">
    <property type="entry name" value="ClpA/B_CS2"/>
</dbReference>
<dbReference type="PROSITE" id="PS00870">
    <property type="entry name" value="CLPAB_1"/>
    <property type="match status" value="1"/>
</dbReference>
<dbReference type="FunFam" id="3.40.50.300:FF:000025">
    <property type="entry name" value="ATP-dependent Clp protease subunit"/>
    <property type="match status" value="1"/>
</dbReference>
<dbReference type="InterPro" id="IPR050130">
    <property type="entry name" value="ClpA_ClpB"/>
</dbReference>
<reference evidence="8" key="1">
    <citation type="submission" date="2024-01" db="EMBL/GenBank/DDBJ databases">
        <title>The first autotrophic representatives of the genus Thermodesulfovibrio.</title>
        <authorList>
            <person name="Maltseva A.I."/>
            <person name="Elcheninov A.G."/>
            <person name="Kublanov I.V."/>
            <person name="Lebedinsky A.V."/>
            <person name="Frolov E.N."/>
        </authorList>
    </citation>
    <scope>NUCLEOTIDE SEQUENCE</scope>
    <source>
        <strain evidence="8">3462-1</strain>
    </source>
</reference>
<gene>
    <name evidence="8" type="primary">clpA</name>
    <name evidence="8" type="ORF">V4D31_08370</name>
</gene>
<dbReference type="InterPro" id="IPR019489">
    <property type="entry name" value="Clp_ATPase_C"/>
</dbReference>
<evidence type="ECO:0000256" key="4">
    <source>
        <dbReference type="ARBA" id="ARBA00023186"/>
    </source>
</evidence>
<dbReference type="SUPFAM" id="SSF81923">
    <property type="entry name" value="Double Clp-N motif"/>
    <property type="match status" value="1"/>
</dbReference>
<evidence type="ECO:0000256" key="3">
    <source>
        <dbReference type="ARBA" id="ARBA00022840"/>
    </source>
</evidence>
<dbReference type="Pfam" id="PF17871">
    <property type="entry name" value="AAA_lid_9"/>
    <property type="match status" value="1"/>
</dbReference>
<evidence type="ECO:0000256" key="5">
    <source>
        <dbReference type="PROSITE-ProRule" id="PRU01251"/>
    </source>
</evidence>
<evidence type="ECO:0000256" key="1">
    <source>
        <dbReference type="ARBA" id="ARBA00022737"/>
    </source>
</evidence>
<keyword evidence="2 6" id="KW-0547">Nucleotide-binding</keyword>
<protein>
    <submittedName>
        <fullName evidence="8">ATP-dependent Clp protease ATP-binding subunit ClpA</fullName>
    </submittedName>
</protein>
<dbReference type="EMBL" id="CP144374">
    <property type="protein sequence ID" value="XCH48343.1"/>
    <property type="molecule type" value="Genomic_DNA"/>
</dbReference>
<dbReference type="GO" id="GO:0016887">
    <property type="term" value="F:ATP hydrolysis activity"/>
    <property type="evidence" value="ECO:0007669"/>
    <property type="project" value="InterPro"/>
</dbReference>
<keyword evidence="4 6" id="KW-0143">Chaperone</keyword>
<dbReference type="CDD" id="cd19499">
    <property type="entry name" value="RecA-like_ClpB_Hsp104-like"/>
    <property type="match status" value="1"/>
</dbReference>
<evidence type="ECO:0000256" key="6">
    <source>
        <dbReference type="RuleBase" id="RU004432"/>
    </source>
</evidence>
<dbReference type="InterPro" id="IPR013461">
    <property type="entry name" value="ClpA"/>
</dbReference>
<dbReference type="Pfam" id="PF02861">
    <property type="entry name" value="Clp_N"/>
    <property type="match status" value="1"/>
</dbReference>
<dbReference type="InterPro" id="IPR027417">
    <property type="entry name" value="P-loop_NTPase"/>
</dbReference>
<dbReference type="Gene3D" id="1.10.1780.10">
    <property type="entry name" value="Clp, N-terminal domain"/>
    <property type="match status" value="1"/>
</dbReference>
<dbReference type="PANTHER" id="PTHR11638">
    <property type="entry name" value="ATP-DEPENDENT CLP PROTEASE"/>
    <property type="match status" value="1"/>
</dbReference>
<dbReference type="Gene3D" id="1.10.8.60">
    <property type="match status" value="2"/>
</dbReference>
<dbReference type="GO" id="GO:0008233">
    <property type="term" value="F:peptidase activity"/>
    <property type="evidence" value="ECO:0007669"/>
    <property type="project" value="UniProtKB-KW"/>
</dbReference>
<dbReference type="GO" id="GO:0043335">
    <property type="term" value="P:protein unfolding"/>
    <property type="evidence" value="ECO:0007669"/>
    <property type="project" value="InterPro"/>
</dbReference>
<comment type="similarity">
    <text evidence="6">Belongs to the ClpA/ClpB family.</text>
</comment>
<accession>A0AAU8H1M5</accession>
<dbReference type="Pfam" id="PF10431">
    <property type="entry name" value="ClpB_D2-small"/>
    <property type="match status" value="1"/>
</dbReference>
<dbReference type="KEGG" id="tob:V4D31_08370"/>
<keyword evidence="8" id="KW-0645">Protease</keyword>
<dbReference type="AlphaFoldDB" id="A0AAU8H1M5"/>
<dbReference type="PROSITE" id="PS51903">
    <property type="entry name" value="CLP_R"/>
    <property type="match status" value="1"/>
</dbReference>